<sequence length="123" mass="13849">MTPLGTPNYVTGKPSSRPPRESVGCSVTCTLLQLVMTRLVTTSYVSGRPSSRPPRESVGCSVTYRYVDVVAHIHIYIPVHVYRKLLHQLLMTRLVTPNYVAGMPSSRPPRESVDFYEKVHETF</sequence>
<feature type="region of interest" description="Disordered" evidence="1">
    <location>
        <begin position="1"/>
        <end position="23"/>
    </location>
</feature>
<evidence type="ECO:0000313" key="2">
    <source>
        <dbReference type="EMBL" id="KAL1238788.1"/>
    </source>
</evidence>
<evidence type="ECO:0000313" key="3">
    <source>
        <dbReference type="Proteomes" id="UP001558632"/>
    </source>
</evidence>
<keyword evidence="3" id="KW-1185">Reference proteome</keyword>
<dbReference type="Proteomes" id="UP001558632">
    <property type="component" value="Unassembled WGS sequence"/>
</dbReference>
<organism evidence="2 3">
    <name type="scientific">Trichinella spiralis</name>
    <name type="common">Trichina worm</name>
    <dbReference type="NCBI Taxonomy" id="6334"/>
    <lineage>
        <taxon>Eukaryota</taxon>
        <taxon>Metazoa</taxon>
        <taxon>Ecdysozoa</taxon>
        <taxon>Nematoda</taxon>
        <taxon>Enoplea</taxon>
        <taxon>Dorylaimia</taxon>
        <taxon>Trichinellida</taxon>
        <taxon>Trichinellidae</taxon>
        <taxon>Trichinella</taxon>
    </lineage>
</organism>
<dbReference type="EMBL" id="JBEUSY010000282">
    <property type="protein sequence ID" value="KAL1238788.1"/>
    <property type="molecule type" value="Genomic_DNA"/>
</dbReference>
<name>A0ABR3KLB3_TRISP</name>
<proteinExistence type="predicted"/>
<evidence type="ECO:0000256" key="1">
    <source>
        <dbReference type="SAM" id="MobiDB-lite"/>
    </source>
</evidence>
<gene>
    <name evidence="2" type="ORF">TSPI_01538</name>
</gene>
<comment type="caution">
    <text evidence="2">The sequence shown here is derived from an EMBL/GenBank/DDBJ whole genome shotgun (WGS) entry which is preliminary data.</text>
</comment>
<accession>A0ABR3KLB3</accession>
<reference evidence="2 3" key="1">
    <citation type="submission" date="2024-07" db="EMBL/GenBank/DDBJ databases">
        <title>Enhanced genomic and transcriptomic resources for Trichinella pseudospiralis and T. spiralis underpin the discovery of pronounced molecular differences between stages and species.</title>
        <authorList>
            <person name="Pasi K.K."/>
            <person name="La Rosa G."/>
            <person name="Gomez-Morales M.A."/>
            <person name="Tosini F."/>
            <person name="Sumanam S."/>
            <person name="Young N.D."/>
            <person name="Chang B.C."/>
            <person name="Robin G.B."/>
        </authorList>
    </citation>
    <scope>NUCLEOTIDE SEQUENCE [LARGE SCALE GENOMIC DNA]</scope>
    <source>
        <strain evidence="2">ISS534</strain>
    </source>
</reference>
<protein>
    <submittedName>
        <fullName evidence="2">Kynurenine formamidase</fullName>
    </submittedName>
</protein>